<gene>
    <name evidence="5" type="ORF">LCGC14_2373170</name>
</gene>
<comment type="caution">
    <text evidence="5">The sequence shown here is derived from an EMBL/GenBank/DDBJ whole genome shotgun (WGS) entry which is preliminary data.</text>
</comment>
<dbReference type="InterPro" id="IPR052155">
    <property type="entry name" value="Biofilm_reg_signaling"/>
</dbReference>
<dbReference type="PROSITE" id="PS50885">
    <property type="entry name" value="HAMP"/>
    <property type="match status" value="1"/>
</dbReference>
<keyword evidence="1" id="KW-1133">Transmembrane helix</keyword>
<dbReference type="Gene3D" id="3.30.450.20">
    <property type="entry name" value="PAS domain"/>
    <property type="match status" value="1"/>
</dbReference>
<evidence type="ECO:0000259" key="4">
    <source>
        <dbReference type="PROSITE" id="PS50885"/>
    </source>
</evidence>
<dbReference type="PROSITE" id="PS50112">
    <property type="entry name" value="PAS"/>
    <property type="match status" value="1"/>
</dbReference>
<accession>A0A0F9EXR4</accession>
<dbReference type="PROSITE" id="PS50113">
    <property type="entry name" value="PAC"/>
    <property type="match status" value="1"/>
</dbReference>
<dbReference type="SMART" id="SM00091">
    <property type="entry name" value="PAS"/>
    <property type="match status" value="1"/>
</dbReference>
<proteinExistence type="predicted"/>
<organism evidence="5">
    <name type="scientific">marine sediment metagenome</name>
    <dbReference type="NCBI Taxonomy" id="412755"/>
    <lineage>
        <taxon>unclassified sequences</taxon>
        <taxon>metagenomes</taxon>
        <taxon>ecological metagenomes</taxon>
    </lineage>
</organism>
<protein>
    <recommendedName>
        <fullName evidence="6">PAS domain-containing protein</fullName>
    </recommendedName>
</protein>
<dbReference type="InterPro" id="IPR003660">
    <property type="entry name" value="HAMP_dom"/>
</dbReference>
<feature type="domain" description="PAS" evidence="2">
    <location>
        <begin position="269"/>
        <end position="320"/>
    </location>
</feature>
<dbReference type="InterPro" id="IPR000014">
    <property type="entry name" value="PAS"/>
</dbReference>
<feature type="transmembrane region" description="Helical" evidence="1">
    <location>
        <begin position="20"/>
        <end position="42"/>
    </location>
</feature>
<reference evidence="5" key="1">
    <citation type="journal article" date="2015" name="Nature">
        <title>Complex archaea that bridge the gap between prokaryotes and eukaryotes.</title>
        <authorList>
            <person name="Spang A."/>
            <person name="Saw J.H."/>
            <person name="Jorgensen S.L."/>
            <person name="Zaremba-Niedzwiedzka K."/>
            <person name="Martijn J."/>
            <person name="Lind A.E."/>
            <person name="van Eijk R."/>
            <person name="Schleper C."/>
            <person name="Guy L."/>
            <person name="Ettema T.J."/>
        </authorList>
    </citation>
    <scope>NUCLEOTIDE SEQUENCE</scope>
</reference>
<dbReference type="GO" id="GO:0007165">
    <property type="term" value="P:signal transduction"/>
    <property type="evidence" value="ECO:0007669"/>
    <property type="project" value="InterPro"/>
</dbReference>
<dbReference type="InterPro" id="IPR000700">
    <property type="entry name" value="PAS-assoc_C"/>
</dbReference>
<dbReference type="InterPro" id="IPR033414">
    <property type="entry name" value="Sensor_dom"/>
</dbReference>
<evidence type="ECO:0000259" key="2">
    <source>
        <dbReference type="PROSITE" id="PS50112"/>
    </source>
</evidence>
<dbReference type="Pfam" id="PF13426">
    <property type="entry name" value="PAS_9"/>
    <property type="match status" value="1"/>
</dbReference>
<name>A0A0F9EXR4_9ZZZZ</name>
<dbReference type="EMBL" id="LAZR01035027">
    <property type="protein sequence ID" value="KKL28638.1"/>
    <property type="molecule type" value="Genomic_DNA"/>
</dbReference>
<keyword evidence="1" id="KW-0812">Transmembrane</keyword>
<evidence type="ECO:0000259" key="3">
    <source>
        <dbReference type="PROSITE" id="PS50113"/>
    </source>
</evidence>
<dbReference type="AlphaFoldDB" id="A0A0F9EXR4"/>
<sequence>MGLISRLKLFKNQHPLSFRLLFFVILCSSFFTLLATASQLYFDYKRDLKLIHAHLQFIEDSYIPSISTSLYYVDDVQLRIQLKGAIKLQDIEYVQIKEQRDNEEFMIFEGDPNTTRDIVKTFPLRFHKPSGEIISVGFLTAAASLEGVYNRLWNKVLVILVTNAIKTLIAAIFIFLIIQFLITRHLTKMASFAQQIDLNKLGFKLELNRKASKSSEPDELEQVTLAINDMQTRLRNDIQKREQLVEELRLQSEIIANLAEGVYLGRADDGVIVFTNPAFEKMFGYGSGEMIGKHVSILNAPSDKHPEETAKEIRGILDKTGTWQGEINNIKKDGTPFWCYAHVSMFDHPVYGKVWVTAHTDITERKRAEEALRES</sequence>
<dbReference type="PANTHER" id="PTHR44757:SF2">
    <property type="entry name" value="BIOFILM ARCHITECTURE MAINTENANCE PROTEIN MBAA"/>
    <property type="match status" value="1"/>
</dbReference>
<dbReference type="InterPro" id="IPR035965">
    <property type="entry name" value="PAS-like_dom_sf"/>
</dbReference>
<feature type="non-terminal residue" evidence="5">
    <location>
        <position position="375"/>
    </location>
</feature>
<dbReference type="CDD" id="cd00130">
    <property type="entry name" value="PAS"/>
    <property type="match status" value="1"/>
</dbReference>
<dbReference type="SUPFAM" id="SSF55785">
    <property type="entry name" value="PYP-like sensor domain (PAS domain)"/>
    <property type="match status" value="1"/>
</dbReference>
<feature type="transmembrane region" description="Helical" evidence="1">
    <location>
        <begin position="156"/>
        <end position="182"/>
    </location>
</feature>
<evidence type="ECO:0000313" key="5">
    <source>
        <dbReference type="EMBL" id="KKL28638.1"/>
    </source>
</evidence>
<evidence type="ECO:0000256" key="1">
    <source>
        <dbReference type="SAM" id="Phobius"/>
    </source>
</evidence>
<feature type="domain" description="PAC" evidence="3">
    <location>
        <begin position="323"/>
        <end position="374"/>
    </location>
</feature>
<dbReference type="Pfam" id="PF17149">
    <property type="entry name" value="CHASE5"/>
    <property type="match status" value="1"/>
</dbReference>
<keyword evidence="1" id="KW-0472">Membrane</keyword>
<evidence type="ECO:0008006" key="6">
    <source>
        <dbReference type="Google" id="ProtNLM"/>
    </source>
</evidence>
<dbReference type="NCBIfam" id="TIGR00229">
    <property type="entry name" value="sensory_box"/>
    <property type="match status" value="1"/>
</dbReference>
<feature type="domain" description="HAMP" evidence="4">
    <location>
        <begin position="180"/>
        <end position="239"/>
    </location>
</feature>
<dbReference type="GO" id="GO:0016020">
    <property type="term" value="C:membrane"/>
    <property type="evidence" value="ECO:0007669"/>
    <property type="project" value="InterPro"/>
</dbReference>
<dbReference type="Gene3D" id="6.10.340.10">
    <property type="match status" value="1"/>
</dbReference>
<dbReference type="PANTHER" id="PTHR44757">
    <property type="entry name" value="DIGUANYLATE CYCLASE DGCP"/>
    <property type="match status" value="1"/>
</dbReference>